<gene>
    <name evidence="3" type="ORF">BT63DRAFT_428169</name>
</gene>
<accession>A0A6A6U4M4</accession>
<evidence type="ECO:0000313" key="4">
    <source>
        <dbReference type="Proteomes" id="UP000799302"/>
    </source>
</evidence>
<feature type="chain" id="PRO_5025466605" description="Collagen-like protein Mcl1" evidence="2">
    <location>
        <begin position="16"/>
        <end position="255"/>
    </location>
</feature>
<evidence type="ECO:0008006" key="5">
    <source>
        <dbReference type="Google" id="ProtNLM"/>
    </source>
</evidence>
<proteinExistence type="predicted"/>
<reference evidence="3" key="1">
    <citation type="journal article" date="2020" name="Stud. Mycol.">
        <title>101 Dothideomycetes genomes: a test case for predicting lifestyles and emergence of pathogens.</title>
        <authorList>
            <person name="Haridas S."/>
            <person name="Albert R."/>
            <person name="Binder M."/>
            <person name="Bloem J."/>
            <person name="Labutti K."/>
            <person name="Salamov A."/>
            <person name="Andreopoulos B."/>
            <person name="Baker S."/>
            <person name="Barry K."/>
            <person name="Bills G."/>
            <person name="Bluhm B."/>
            <person name="Cannon C."/>
            <person name="Castanera R."/>
            <person name="Culley D."/>
            <person name="Daum C."/>
            <person name="Ezra D."/>
            <person name="Gonzalez J."/>
            <person name="Henrissat B."/>
            <person name="Kuo A."/>
            <person name="Liang C."/>
            <person name="Lipzen A."/>
            <person name="Lutzoni F."/>
            <person name="Magnuson J."/>
            <person name="Mondo S."/>
            <person name="Nolan M."/>
            <person name="Ohm R."/>
            <person name="Pangilinan J."/>
            <person name="Park H.-J."/>
            <person name="Ramirez L."/>
            <person name="Alfaro M."/>
            <person name="Sun H."/>
            <person name="Tritt A."/>
            <person name="Yoshinaga Y."/>
            <person name="Zwiers L.-H."/>
            <person name="Turgeon B."/>
            <person name="Goodwin S."/>
            <person name="Spatafora J."/>
            <person name="Crous P."/>
            <person name="Grigoriev I."/>
        </authorList>
    </citation>
    <scope>NUCLEOTIDE SEQUENCE</scope>
    <source>
        <strain evidence="3">CBS 115976</strain>
    </source>
</reference>
<name>A0A6A6U4M4_9PEZI</name>
<keyword evidence="4" id="KW-1185">Reference proteome</keyword>
<evidence type="ECO:0000313" key="3">
    <source>
        <dbReference type="EMBL" id="KAF2666397.1"/>
    </source>
</evidence>
<evidence type="ECO:0000256" key="2">
    <source>
        <dbReference type="SAM" id="SignalP"/>
    </source>
</evidence>
<protein>
    <recommendedName>
        <fullName evidence="5">Collagen-like protein Mcl1</fullName>
    </recommendedName>
</protein>
<dbReference type="OrthoDB" id="4331875at2759"/>
<dbReference type="EMBL" id="MU004239">
    <property type="protein sequence ID" value="KAF2666397.1"/>
    <property type="molecule type" value="Genomic_DNA"/>
</dbReference>
<keyword evidence="2" id="KW-0732">Signal</keyword>
<organism evidence="3 4">
    <name type="scientific">Microthyrium microscopicum</name>
    <dbReference type="NCBI Taxonomy" id="703497"/>
    <lineage>
        <taxon>Eukaryota</taxon>
        <taxon>Fungi</taxon>
        <taxon>Dikarya</taxon>
        <taxon>Ascomycota</taxon>
        <taxon>Pezizomycotina</taxon>
        <taxon>Dothideomycetes</taxon>
        <taxon>Dothideomycetes incertae sedis</taxon>
        <taxon>Microthyriales</taxon>
        <taxon>Microthyriaceae</taxon>
        <taxon>Microthyrium</taxon>
    </lineage>
</organism>
<sequence>MKSVTLFFLAIPVYGSIFDVDHSLLRRAAPSQDYLNSMCSPNITNPTVIPPCISIVSIEAGCKPNGTASVDYQASAECLCNAPSTYFADWTACRKCLEVHGGLSEREYNGYLLQASAASSSMCTGTPTTDIAGVFKSAKVTGTPTGATSRTDSFPSDSAVSLYYTPSGKQGLGAISGSATAATASTGSGSASTTLGFTTTGVSTSTGKTSASVGSGSTTSSSKPSTTANHAMMTGAPLGSLGMAVLGGMAFAAGV</sequence>
<evidence type="ECO:0000256" key="1">
    <source>
        <dbReference type="SAM" id="MobiDB-lite"/>
    </source>
</evidence>
<dbReference type="Proteomes" id="UP000799302">
    <property type="component" value="Unassembled WGS sequence"/>
</dbReference>
<dbReference type="AlphaFoldDB" id="A0A6A6U4M4"/>
<feature type="region of interest" description="Disordered" evidence="1">
    <location>
        <begin position="203"/>
        <end position="231"/>
    </location>
</feature>
<feature type="signal peptide" evidence="2">
    <location>
        <begin position="1"/>
        <end position="15"/>
    </location>
</feature>
<feature type="compositionally biased region" description="Low complexity" evidence="1">
    <location>
        <begin position="203"/>
        <end position="228"/>
    </location>
</feature>